<name>A0A9W6U2V7_9STRA</name>
<feature type="transmembrane region" description="Helical" evidence="1">
    <location>
        <begin position="56"/>
        <end position="76"/>
    </location>
</feature>
<protein>
    <submittedName>
        <fullName evidence="2">Unnamed protein product</fullName>
    </submittedName>
</protein>
<keyword evidence="1" id="KW-1133">Transmembrane helix</keyword>
<organism evidence="2 3">
    <name type="scientific">Phytophthora lilii</name>
    <dbReference type="NCBI Taxonomy" id="2077276"/>
    <lineage>
        <taxon>Eukaryota</taxon>
        <taxon>Sar</taxon>
        <taxon>Stramenopiles</taxon>
        <taxon>Oomycota</taxon>
        <taxon>Peronosporomycetes</taxon>
        <taxon>Peronosporales</taxon>
        <taxon>Peronosporaceae</taxon>
        <taxon>Phytophthora</taxon>
    </lineage>
</organism>
<keyword evidence="1" id="KW-0812">Transmembrane</keyword>
<dbReference type="EMBL" id="BSXW01000515">
    <property type="protein sequence ID" value="GMF24426.1"/>
    <property type="molecule type" value="Genomic_DNA"/>
</dbReference>
<dbReference type="Proteomes" id="UP001165083">
    <property type="component" value="Unassembled WGS sequence"/>
</dbReference>
<feature type="transmembrane region" description="Helical" evidence="1">
    <location>
        <begin position="250"/>
        <end position="271"/>
    </location>
</feature>
<comment type="caution">
    <text evidence="2">The sequence shown here is derived from an EMBL/GenBank/DDBJ whole genome shotgun (WGS) entry which is preliminary data.</text>
</comment>
<proteinExistence type="predicted"/>
<evidence type="ECO:0000256" key="1">
    <source>
        <dbReference type="SAM" id="Phobius"/>
    </source>
</evidence>
<dbReference type="OrthoDB" id="128500at2759"/>
<keyword evidence="3" id="KW-1185">Reference proteome</keyword>
<dbReference type="AlphaFoldDB" id="A0A9W6U2V7"/>
<gene>
    <name evidence="2" type="ORF">Plil01_001000600</name>
</gene>
<feature type="transmembrane region" description="Helical" evidence="1">
    <location>
        <begin position="156"/>
        <end position="179"/>
    </location>
</feature>
<reference evidence="2" key="1">
    <citation type="submission" date="2023-04" db="EMBL/GenBank/DDBJ databases">
        <title>Phytophthora lilii NBRC 32176.</title>
        <authorList>
            <person name="Ichikawa N."/>
            <person name="Sato H."/>
            <person name="Tonouchi N."/>
        </authorList>
    </citation>
    <scope>NUCLEOTIDE SEQUENCE</scope>
    <source>
        <strain evidence="2">NBRC 32176</strain>
    </source>
</reference>
<accession>A0A9W6U2V7</accession>
<feature type="transmembrane region" description="Helical" evidence="1">
    <location>
        <begin position="199"/>
        <end position="216"/>
    </location>
</feature>
<feature type="transmembrane region" description="Helical" evidence="1">
    <location>
        <begin position="130"/>
        <end position="150"/>
    </location>
</feature>
<sequence>MRLTPRTLPANYEATSTLRWWNHLEDKWNELQVGRQGSYSVERLESFDHYCKTTSLMRVIVVCAVTPLPALLAAILLESLPLRPPSEGWAANWMFWIRLTAANLIMTFAGVSQIVTIIPDLNPTFWKRVLITWGSTIAYVGVFMLGASEIVFPIPFLWTIGGVFRRIFISVMQVIAFGVEPFKKTSPCYRNLQRHLKYYNAYIVLLNIFPFCRVLYDSVPVTFQSIAIVVLPISRLAAKQYMVKATRDMEDFMPGIVAMTVDLFSTLFVSVCMSTRDSAYLSFLFIAIDIGQTLLEFREVRSNAGVVLNLLRDRHASSEHFRKTSSKRTLASSNLMDLILEVTRDPHAFHVKFIKDVRLQACYPHQLTHQQKAKLDYLHGSHVYCSLQSTSTTRIKQPHQKRQRCWLPHRRIHSPSATVAPKTIKIKEAISPKRAAADIGLVNPFAPHEVLSATVKHNDASGEKSRKVVVEGLQLLFHCEYLVLVEYVECVVPLVYVLYKVALENLPNVAYYPGGAGHFGPSAVALVCNT</sequence>
<evidence type="ECO:0000313" key="2">
    <source>
        <dbReference type="EMBL" id="GMF24426.1"/>
    </source>
</evidence>
<evidence type="ECO:0000313" key="3">
    <source>
        <dbReference type="Proteomes" id="UP001165083"/>
    </source>
</evidence>
<feature type="transmembrane region" description="Helical" evidence="1">
    <location>
        <begin position="96"/>
        <end position="118"/>
    </location>
</feature>
<keyword evidence="1" id="KW-0472">Membrane</keyword>